<evidence type="ECO:0000256" key="2">
    <source>
        <dbReference type="ARBA" id="ARBA00022695"/>
    </source>
</evidence>
<dbReference type="Gene3D" id="3.30.70.270">
    <property type="match status" value="1"/>
</dbReference>
<accession>A0A7L0G3Q1</accession>
<dbReference type="Pfam" id="PF06817">
    <property type="entry name" value="RVT_thumb"/>
    <property type="match status" value="1"/>
</dbReference>
<dbReference type="Proteomes" id="UP000526942">
    <property type="component" value="Unassembled WGS sequence"/>
</dbReference>
<evidence type="ECO:0000313" key="9">
    <source>
        <dbReference type="Proteomes" id="UP000526942"/>
    </source>
</evidence>
<proteinExistence type="predicted"/>
<keyword evidence="5" id="KW-0378">Hydrolase</keyword>
<evidence type="ECO:0000256" key="4">
    <source>
        <dbReference type="ARBA" id="ARBA00022759"/>
    </source>
</evidence>
<keyword evidence="2" id="KW-0548">Nucleotidyltransferase</keyword>
<evidence type="ECO:0000313" key="8">
    <source>
        <dbReference type="EMBL" id="NXK01243.1"/>
    </source>
</evidence>
<dbReference type="GO" id="GO:0004519">
    <property type="term" value="F:endonuclease activity"/>
    <property type="evidence" value="ECO:0007669"/>
    <property type="project" value="UniProtKB-KW"/>
</dbReference>
<evidence type="ECO:0000256" key="6">
    <source>
        <dbReference type="ARBA" id="ARBA00022918"/>
    </source>
</evidence>
<dbReference type="GO" id="GO:0003964">
    <property type="term" value="F:RNA-directed DNA polymerase activity"/>
    <property type="evidence" value="ECO:0007669"/>
    <property type="project" value="UniProtKB-KW"/>
</dbReference>
<dbReference type="PANTHER" id="PTHR41694:SF3">
    <property type="entry name" value="RNA-DIRECTED DNA POLYMERASE-RELATED"/>
    <property type="match status" value="1"/>
</dbReference>
<dbReference type="GO" id="GO:0016787">
    <property type="term" value="F:hydrolase activity"/>
    <property type="evidence" value="ECO:0007669"/>
    <property type="project" value="UniProtKB-KW"/>
</dbReference>
<dbReference type="AlphaFoldDB" id="A0A7L0G3Q1"/>
<evidence type="ECO:0000256" key="5">
    <source>
        <dbReference type="ARBA" id="ARBA00022801"/>
    </source>
</evidence>
<feature type="non-terminal residue" evidence="8">
    <location>
        <position position="102"/>
    </location>
</feature>
<organism evidence="8 9">
    <name type="scientific">Corythaixoides concolor</name>
    <name type="common">Grey go-away-bird</name>
    <dbReference type="NCBI Taxonomy" id="103956"/>
    <lineage>
        <taxon>Eukaryota</taxon>
        <taxon>Metazoa</taxon>
        <taxon>Chordata</taxon>
        <taxon>Craniata</taxon>
        <taxon>Vertebrata</taxon>
        <taxon>Euteleostomi</taxon>
        <taxon>Archelosauria</taxon>
        <taxon>Archosauria</taxon>
        <taxon>Dinosauria</taxon>
        <taxon>Saurischia</taxon>
        <taxon>Theropoda</taxon>
        <taxon>Coelurosauria</taxon>
        <taxon>Aves</taxon>
        <taxon>Neognathae</taxon>
        <taxon>Neoaves</taxon>
        <taxon>Otidimorphae</taxon>
        <taxon>Musophagiformes</taxon>
        <taxon>Musophagidae</taxon>
        <taxon>Corythaixoides</taxon>
    </lineage>
</organism>
<dbReference type="OrthoDB" id="9395730at2759"/>
<dbReference type="GO" id="GO:0035613">
    <property type="term" value="F:RNA stem-loop binding"/>
    <property type="evidence" value="ECO:0007669"/>
    <property type="project" value="TreeGrafter"/>
</dbReference>
<dbReference type="SUPFAM" id="SSF56672">
    <property type="entry name" value="DNA/RNA polymerases"/>
    <property type="match status" value="1"/>
</dbReference>
<feature type="non-terminal residue" evidence="8">
    <location>
        <position position="1"/>
    </location>
</feature>
<keyword evidence="6" id="KW-0695">RNA-directed DNA polymerase</keyword>
<evidence type="ECO:0000256" key="3">
    <source>
        <dbReference type="ARBA" id="ARBA00022722"/>
    </source>
</evidence>
<keyword evidence="1" id="KW-0808">Transferase</keyword>
<gene>
    <name evidence="8" type="primary">Ervk19_1</name>
    <name evidence="8" type="ORF">CORCON_R15365</name>
</gene>
<dbReference type="InterPro" id="IPR043502">
    <property type="entry name" value="DNA/RNA_pol_sf"/>
</dbReference>
<dbReference type="PANTHER" id="PTHR41694">
    <property type="entry name" value="ENDOGENOUS RETROVIRUS GROUP K MEMBER POL PROTEIN"/>
    <property type="match status" value="1"/>
</dbReference>
<reference evidence="8 9" key="1">
    <citation type="submission" date="2019-09" db="EMBL/GenBank/DDBJ databases">
        <title>Bird 10,000 Genomes (B10K) Project - Family phase.</title>
        <authorList>
            <person name="Zhang G."/>
        </authorList>
    </citation>
    <scope>NUCLEOTIDE SEQUENCE [LARGE SCALE GENOMIC DNA]</scope>
    <source>
        <strain evidence="8">B10K-DU-011-20</strain>
        <tissue evidence="8">Muscle</tissue>
    </source>
</reference>
<dbReference type="EMBL" id="VXAM01002805">
    <property type="protein sequence ID" value="NXK01243.1"/>
    <property type="molecule type" value="Genomic_DNA"/>
</dbReference>
<keyword evidence="9" id="KW-1185">Reference proteome</keyword>
<sequence length="102" mass="11700">PQKLLRSINWVRPLVGITTEDLSPLFNLLKGDPDLTSVRKLTERAKQGLQFIMDKNNTTFAHRINIKLPVHLFPIYNTFQPYALLGQWNIGDAVESICLRIL</sequence>
<evidence type="ECO:0000256" key="1">
    <source>
        <dbReference type="ARBA" id="ARBA00022679"/>
    </source>
</evidence>
<feature type="domain" description="Reverse transcriptase thumb" evidence="7">
    <location>
        <begin position="2"/>
        <end position="50"/>
    </location>
</feature>
<dbReference type="InterPro" id="IPR043128">
    <property type="entry name" value="Rev_trsase/Diguanyl_cyclase"/>
</dbReference>
<comment type="caution">
    <text evidence="8">The sequence shown here is derived from an EMBL/GenBank/DDBJ whole genome shotgun (WGS) entry which is preliminary data.</text>
</comment>
<keyword evidence="3" id="KW-0540">Nuclease</keyword>
<protein>
    <submittedName>
        <fullName evidence="8">POK19 protein</fullName>
    </submittedName>
</protein>
<dbReference type="InterPro" id="IPR010661">
    <property type="entry name" value="RVT_thumb"/>
</dbReference>
<evidence type="ECO:0000259" key="7">
    <source>
        <dbReference type="Pfam" id="PF06817"/>
    </source>
</evidence>
<name>A0A7L0G3Q1_CORCN</name>
<keyword evidence="4" id="KW-0255">Endonuclease</keyword>